<proteinExistence type="predicted"/>
<protein>
    <recommendedName>
        <fullName evidence="3">Aldo/keto reductase</fullName>
    </recommendedName>
</protein>
<dbReference type="InterPro" id="IPR036812">
    <property type="entry name" value="NAD(P)_OxRdtase_dom_sf"/>
</dbReference>
<reference evidence="1 2" key="1">
    <citation type="submission" date="2023-04" db="EMBL/GenBank/DDBJ databases">
        <title>Genome of Basidiobolus ranarum AG-B5.</title>
        <authorList>
            <person name="Stajich J.E."/>
            <person name="Carter-House D."/>
            <person name="Gryganskyi A."/>
        </authorList>
    </citation>
    <scope>NUCLEOTIDE SEQUENCE [LARGE SCALE GENOMIC DNA]</scope>
    <source>
        <strain evidence="1 2">AG-B5</strain>
    </source>
</reference>
<sequence>MWTKPAIAAPIIGAGKVENLEDLVASLDLELTDEEVKHLEESYIPKPIAGHT</sequence>
<dbReference type="Proteomes" id="UP001479436">
    <property type="component" value="Unassembled WGS sequence"/>
</dbReference>
<accession>A0ABR2VNE0</accession>
<evidence type="ECO:0008006" key="3">
    <source>
        <dbReference type="Google" id="ProtNLM"/>
    </source>
</evidence>
<evidence type="ECO:0000313" key="2">
    <source>
        <dbReference type="Proteomes" id="UP001479436"/>
    </source>
</evidence>
<dbReference type="SUPFAM" id="SSF51430">
    <property type="entry name" value="NAD(P)-linked oxidoreductase"/>
    <property type="match status" value="1"/>
</dbReference>
<name>A0ABR2VNE0_9FUNG</name>
<organism evidence="1 2">
    <name type="scientific">Basidiobolus ranarum</name>
    <dbReference type="NCBI Taxonomy" id="34480"/>
    <lineage>
        <taxon>Eukaryota</taxon>
        <taxon>Fungi</taxon>
        <taxon>Fungi incertae sedis</taxon>
        <taxon>Zoopagomycota</taxon>
        <taxon>Entomophthoromycotina</taxon>
        <taxon>Basidiobolomycetes</taxon>
        <taxon>Basidiobolales</taxon>
        <taxon>Basidiobolaceae</taxon>
        <taxon>Basidiobolus</taxon>
    </lineage>
</organism>
<evidence type="ECO:0000313" key="1">
    <source>
        <dbReference type="EMBL" id="KAK9686238.1"/>
    </source>
</evidence>
<comment type="caution">
    <text evidence="1">The sequence shown here is derived from an EMBL/GenBank/DDBJ whole genome shotgun (WGS) entry which is preliminary data.</text>
</comment>
<gene>
    <name evidence="1" type="ORF">K7432_015222</name>
</gene>
<dbReference type="EMBL" id="JASJQH010008866">
    <property type="protein sequence ID" value="KAK9686238.1"/>
    <property type="molecule type" value="Genomic_DNA"/>
</dbReference>
<keyword evidence="2" id="KW-1185">Reference proteome</keyword>
<dbReference type="Gene3D" id="3.20.20.100">
    <property type="entry name" value="NADP-dependent oxidoreductase domain"/>
    <property type="match status" value="1"/>
</dbReference>